<dbReference type="PANTHER" id="PTHR43208:SF1">
    <property type="entry name" value="ABC TRANSPORTER SUBSTRATE-BINDING PROTEIN"/>
    <property type="match status" value="1"/>
</dbReference>
<dbReference type="GO" id="GO:0005886">
    <property type="term" value="C:plasma membrane"/>
    <property type="evidence" value="ECO:0007669"/>
    <property type="project" value="InterPro"/>
</dbReference>
<proteinExistence type="predicted"/>
<dbReference type="Pfam" id="PF02608">
    <property type="entry name" value="Bmp"/>
    <property type="match status" value="1"/>
</dbReference>
<dbReference type="AlphaFoldDB" id="A0A4P8WN81"/>
<dbReference type="InterPro" id="IPR052910">
    <property type="entry name" value="ABC-Purine-Binding"/>
</dbReference>
<accession>A0A4P8WN81</accession>
<dbReference type="PANTHER" id="PTHR43208">
    <property type="entry name" value="ABC TRANSPORTER SUBSTRATE-BINDING PROTEIN"/>
    <property type="match status" value="1"/>
</dbReference>
<keyword evidence="3" id="KW-0614">Plasmid</keyword>
<evidence type="ECO:0000259" key="2">
    <source>
        <dbReference type="Pfam" id="PF02608"/>
    </source>
</evidence>
<dbReference type="Gene3D" id="3.40.50.2300">
    <property type="match status" value="2"/>
</dbReference>
<dbReference type="InterPro" id="IPR003760">
    <property type="entry name" value="PnrA-like"/>
</dbReference>
<keyword evidence="1" id="KW-0732">Signal</keyword>
<reference evidence="4" key="1">
    <citation type="submission" date="2019-05" db="EMBL/GenBank/DDBJ databases">
        <title>Genome sequence and methylation pattern of the halophilic Archaeon Natrinema versiforme BOL5-4.</title>
        <authorList>
            <person name="DasSarma P."/>
            <person name="Anton B.P."/>
            <person name="DasSarma S.L."/>
            <person name="Martinez F.L."/>
            <person name="Guzman D."/>
            <person name="Roberts R.J."/>
            <person name="DasSarma S."/>
        </authorList>
    </citation>
    <scope>NUCLEOTIDE SEQUENCE [LARGE SCALE GENOMIC DNA]</scope>
    <source>
        <strain evidence="4">BOL5-4</strain>
        <plasmid evidence="4">pnve414</plasmid>
    </source>
</reference>
<organism evidence="3 4">
    <name type="scientific">Natrinema versiforme</name>
    <dbReference type="NCBI Taxonomy" id="88724"/>
    <lineage>
        <taxon>Archaea</taxon>
        <taxon>Methanobacteriati</taxon>
        <taxon>Methanobacteriota</taxon>
        <taxon>Stenosarchaea group</taxon>
        <taxon>Halobacteria</taxon>
        <taxon>Halobacteriales</taxon>
        <taxon>Natrialbaceae</taxon>
        <taxon>Natrinema</taxon>
    </lineage>
</organism>
<dbReference type="PROSITE" id="PS51318">
    <property type="entry name" value="TAT"/>
    <property type="match status" value="1"/>
</dbReference>
<gene>
    <name evidence="3" type="ORF">FEJ81_21260</name>
</gene>
<dbReference type="InterPro" id="IPR006311">
    <property type="entry name" value="TAT_signal"/>
</dbReference>
<geneLocation type="plasmid" evidence="4">
    <name>pnve414</name>
</geneLocation>
<dbReference type="KEGG" id="nvr:FEJ81_21260"/>
<name>A0A4P8WN81_9EURY</name>
<evidence type="ECO:0000256" key="1">
    <source>
        <dbReference type="ARBA" id="ARBA00022729"/>
    </source>
</evidence>
<evidence type="ECO:0000313" key="4">
    <source>
        <dbReference type="Proteomes" id="UP000302218"/>
    </source>
</evidence>
<sequence length="368" mass="39949">MWCRMSKRSDDSRRTVSRRQLLASTGVTGLGMAAGCLSEDSSSDAGLSAAWIYFAEADDQGWTSSHDAGRQATADELNDFEGDYVESVDASDVEQTASQFAEDGFDVVFGLSASFTDPMAAASEEYPDTAFEVASGIDTGENYGAFHEKLYHARYLVGYAAGMLTENDNIGYVAANPVSTVYQEINGFASGVADANGDATVYVRWTNSWYDPATEGENAQALIDDEDVDVMAQHQDSPSVLETAAENDIWASGYAESAPDAAGDNYLMTPVFNWEVVYMQIIEQVRAGEWEAGYTFPGIADGAVDISDPGPEVPDEVVEEVTSIKEDMESGDADEIVWSDTPYEDWSEEEVLFDSSSFEMDNIDGQEL</sequence>
<protein>
    <submittedName>
        <fullName evidence="3">BMP family ABC transporter substrate-binding protein</fullName>
    </submittedName>
</protein>
<dbReference type="CDD" id="cd19963">
    <property type="entry name" value="PBP1_BMP-like"/>
    <property type="match status" value="1"/>
</dbReference>
<evidence type="ECO:0000313" key="3">
    <source>
        <dbReference type="EMBL" id="QCS44825.1"/>
    </source>
</evidence>
<dbReference type="Proteomes" id="UP000302218">
    <property type="component" value="Plasmid pNVE414"/>
</dbReference>
<dbReference type="EMBL" id="CP040332">
    <property type="protein sequence ID" value="QCS44825.1"/>
    <property type="molecule type" value="Genomic_DNA"/>
</dbReference>
<feature type="domain" description="ABC transporter substrate-binding protein PnrA-like" evidence="2">
    <location>
        <begin position="50"/>
        <end position="323"/>
    </location>
</feature>